<reference evidence="2 3" key="1">
    <citation type="submission" date="2024-01" db="EMBL/GenBank/DDBJ databases">
        <title>Complete genome of Cladobotryum mycophilum ATHUM6906.</title>
        <authorList>
            <person name="Christinaki A.C."/>
            <person name="Myridakis A.I."/>
            <person name="Kouvelis V.N."/>
        </authorList>
    </citation>
    <scope>NUCLEOTIDE SEQUENCE [LARGE SCALE GENOMIC DNA]</scope>
    <source>
        <strain evidence="2 3">ATHUM6906</strain>
    </source>
</reference>
<dbReference type="Pfam" id="PF06985">
    <property type="entry name" value="HET"/>
    <property type="match status" value="1"/>
</dbReference>
<evidence type="ECO:0000313" key="3">
    <source>
        <dbReference type="Proteomes" id="UP001338125"/>
    </source>
</evidence>
<name>A0ABR0T387_9HYPO</name>
<dbReference type="InterPro" id="IPR010730">
    <property type="entry name" value="HET"/>
</dbReference>
<proteinExistence type="predicted"/>
<evidence type="ECO:0000313" key="2">
    <source>
        <dbReference type="EMBL" id="KAK5998918.1"/>
    </source>
</evidence>
<sequence>MQESSSHSASGGFLQATRTIAHTGIWAGAFLKRHITSSWTGICPICNNLQPFGHEDTLGKTPRSAGRWTRFDGRQPLTQIVKEPALFIPDIETKVLLQVRDVDKKTGKPIRDCRYCRLVCDVLDLFFIDEYMSWITDTKNGMHLSVGLMIHQGSPLVINCSGSFVHDPNVMHPRADVEMFCVTGDELSTPGLPTMGLVAPRIMDTRDASCMRFARQCIAQCLGEHPECGRKSPAFVPTRLLVLGEDEKDIRLCDSPPPSAKWAALSHCWGGSQPLKLMSSSINDMKQSIDFSALPPTFKDAIQVCRSLSITWLWIDSLCIIQDSKLDWQQEAAQMGTIYQEAFLVIIGASSSKPEHPFLAPREEEWDTKTIHFDAPSGARVPIMARRRTLLAAPLDYGEFDPPFTETWATLKRVGPLYKRSWCFQESFLASRALHFAPGALIFECKTHRRSDDSDRAYSLAQPDPSMAIQDDTKWRMIIKSYTSRQLTYASDKLPAASGIASLTPQASTDEYLAGLWRKPLLIDLLWQAMPCNGRTGMTMTYPSDQQQAPSWSWASLNHGVLWNHFNQFEPLATVDEAVCAVDGANPYGAVSSGRIKLTGRIIPCVVRQDHQHHAYYIKPDGQTSAEQWFMGDGRLVPTTHNDLNPITPMLRRYSVSMGSMPGGTLTAGAFVFCTGRTGVTHYDHVGLVLTLSEDHLGCMERIGNITNLPRGWYEDAKPMTIVLV</sequence>
<organism evidence="2 3">
    <name type="scientific">Cladobotryum mycophilum</name>
    <dbReference type="NCBI Taxonomy" id="491253"/>
    <lineage>
        <taxon>Eukaryota</taxon>
        <taxon>Fungi</taxon>
        <taxon>Dikarya</taxon>
        <taxon>Ascomycota</taxon>
        <taxon>Pezizomycotina</taxon>
        <taxon>Sordariomycetes</taxon>
        <taxon>Hypocreomycetidae</taxon>
        <taxon>Hypocreales</taxon>
        <taxon>Hypocreaceae</taxon>
        <taxon>Cladobotryum</taxon>
    </lineage>
</organism>
<dbReference type="EMBL" id="JAVFKD010000001">
    <property type="protein sequence ID" value="KAK5998918.1"/>
    <property type="molecule type" value="Genomic_DNA"/>
</dbReference>
<gene>
    <name evidence="2" type="ORF">PT974_01302</name>
</gene>
<dbReference type="Proteomes" id="UP001338125">
    <property type="component" value="Unassembled WGS sequence"/>
</dbReference>
<protein>
    <recommendedName>
        <fullName evidence="1">Heterokaryon incompatibility domain-containing protein</fullName>
    </recommendedName>
</protein>
<dbReference type="PANTHER" id="PTHR33112">
    <property type="entry name" value="DOMAIN PROTEIN, PUTATIVE-RELATED"/>
    <property type="match status" value="1"/>
</dbReference>
<evidence type="ECO:0000259" key="1">
    <source>
        <dbReference type="Pfam" id="PF06985"/>
    </source>
</evidence>
<feature type="domain" description="Heterokaryon incompatibility" evidence="1">
    <location>
        <begin position="262"/>
        <end position="426"/>
    </location>
</feature>
<accession>A0ABR0T387</accession>
<comment type="caution">
    <text evidence="2">The sequence shown here is derived from an EMBL/GenBank/DDBJ whole genome shotgun (WGS) entry which is preliminary data.</text>
</comment>
<dbReference type="PANTHER" id="PTHR33112:SF16">
    <property type="entry name" value="HETEROKARYON INCOMPATIBILITY DOMAIN-CONTAINING PROTEIN"/>
    <property type="match status" value="1"/>
</dbReference>
<keyword evidence="3" id="KW-1185">Reference proteome</keyword>